<dbReference type="Pfam" id="PF00078">
    <property type="entry name" value="RVT_1"/>
    <property type="match status" value="1"/>
</dbReference>
<evidence type="ECO:0000313" key="3">
    <source>
        <dbReference type="Proteomes" id="UP000242188"/>
    </source>
</evidence>
<name>A0A210PX68_MIZYE</name>
<accession>A0A210PX68</accession>
<organism evidence="2 3">
    <name type="scientific">Mizuhopecten yessoensis</name>
    <name type="common">Japanese scallop</name>
    <name type="synonym">Patinopecten yessoensis</name>
    <dbReference type="NCBI Taxonomy" id="6573"/>
    <lineage>
        <taxon>Eukaryota</taxon>
        <taxon>Metazoa</taxon>
        <taxon>Spiralia</taxon>
        <taxon>Lophotrochozoa</taxon>
        <taxon>Mollusca</taxon>
        <taxon>Bivalvia</taxon>
        <taxon>Autobranchia</taxon>
        <taxon>Pteriomorphia</taxon>
        <taxon>Pectinida</taxon>
        <taxon>Pectinoidea</taxon>
        <taxon>Pectinidae</taxon>
        <taxon>Mizuhopecten</taxon>
    </lineage>
</organism>
<evidence type="ECO:0000259" key="1">
    <source>
        <dbReference type="Pfam" id="PF00078"/>
    </source>
</evidence>
<dbReference type="EMBL" id="NEDP02005424">
    <property type="protein sequence ID" value="OWF41080.1"/>
    <property type="molecule type" value="Genomic_DNA"/>
</dbReference>
<keyword evidence="2" id="KW-0695">RNA-directed DNA polymerase</keyword>
<dbReference type="InterPro" id="IPR000477">
    <property type="entry name" value="RT_dom"/>
</dbReference>
<dbReference type="PANTHER" id="PTHR33395">
    <property type="entry name" value="TRANSCRIPTASE, PUTATIVE-RELATED-RELATED"/>
    <property type="match status" value="1"/>
</dbReference>
<protein>
    <submittedName>
        <fullName evidence="2">RNA-directed DNA polymerase from transposon BS</fullName>
    </submittedName>
</protein>
<gene>
    <name evidence="2" type="ORF">KP79_PYT25069</name>
</gene>
<comment type="caution">
    <text evidence="2">The sequence shown here is derived from an EMBL/GenBank/DDBJ whole genome shotgun (WGS) entry which is preliminary data.</text>
</comment>
<dbReference type="GO" id="GO:0003964">
    <property type="term" value="F:RNA-directed DNA polymerase activity"/>
    <property type="evidence" value="ECO:0007669"/>
    <property type="project" value="UniProtKB-KW"/>
</dbReference>
<dbReference type="Proteomes" id="UP000242188">
    <property type="component" value="Unassembled WGS sequence"/>
</dbReference>
<proteinExistence type="predicted"/>
<dbReference type="AlphaFoldDB" id="A0A210PX68"/>
<keyword evidence="2" id="KW-0808">Transferase</keyword>
<keyword evidence="3" id="KW-1185">Reference proteome</keyword>
<dbReference type="OrthoDB" id="6144109at2759"/>
<dbReference type="PANTHER" id="PTHR33395:SF22">
    <property type="entry name" value="REVERSE TRANSCRIPTASE DOMAIN-CONTAINING PROTEIN"/>
    <property type="match status" value="1"/>
</dbReference>
<feature type="domain" description="Reverse transcriptase" evidence="1">
    <location>
        <begin position="161"/>
        <end position="281"/>
    </location>
</feature>
<sequence length="311" mass="35932">MTRKATKTHEKQIAMEVKNNPKKFWNYVQSKTKARTKVSDLYTGQDQPVTSIDKEKAEVLANFFTSVFTKETEENMPQIDRITDETIDNIMINPNIVFKTLEKLKTSKSPDPDNLHSRVLKELSSAICLPLSIIFNTSIHNGTVPKEWRKASVTAIFKKGDRKSASNYRPISLTCICCKVLETIVRETIIKYMHTNKLFSKKQFGLIQGRSTVLQLIQVIDHWMKILDARGCIDVLYCDFMKAFDKVPHHRLVLKMSMYGFTGKITSWIKAFLLNRKQRVTINGHVMLEGGEQRYSTRIRYRTNPICPVHK</sequence>
<evidence type="ECO:0000313" key="2">
    <source>
        <dbReference type="EMBL" id="OWF41080.1"/>
    </source>
</evidence>
<reference evidence="2 3" key="1">
    <citation type="journal article" date="2017" name="Nat. Ecol. Evol.">
        <title>Scallop genome provides insights into evolution of bilaterian karyotype and development.</title>
        <authorList>
            <person name="Wang S."/>
            <person name="Zhang J."/>
            <person name="Jiao W."/>
            <person name="Li J."/>
            <person name="Xun X."/>
            <person name="Sun Y."/>
            <person name="Guo X."/>
            <person name="Huan P."/>
            <person name="Dong B."/>
            <person name="Zhang L."/>
            <person name="Hu X."/>
            <person name="Sun X."/>
            <person name="Wang J."/>
            <person name="Zhao C."/>
            <person name="Wang Y."/>
            <person name="Wang D."/>
            <person name="Huang X."/>
            <person name="Wang R."/>
            <person name="Lv J."/>
            <person name="Li Y."/>
            <person name="Zhang Z."/>
            <person name="Liu B."/>
            <person name="Lu W."/>
            <person name="Hui Y."/>
            <person name="Liang J."/>
            <person name="Zhou Z."/>
            <person name="Hou R."/>
            <person name="Li X."/>
            <person name="Liu Y."/>
            <person name="Li H."/>
            <person name="Ning X."/>
            <person name="Lin Y."/>
            <person name="Zhao L."/>
            <person name="Xing Q."/>
            <person name="Dou J."/>
            <person name="Li Y."/>
            <person name="Mao J."/>
            <person name="Guo H."/>
            <person name="Dou H."/>
            <person name="Li T."/>
            <person name="Mu C."/>
            <person name="Jiang W."/>
            <person name="Fu Q."/>
            <person name="Fu X."/>
            <person name="Miao Y."/>
            <person name="Liu J."/>
            <person name="Yu Q."/>
            <person name="Li R."/>
            <person name="Liao H."/>
            <person name="Li X."/>
            <person name="Kong Y."/>
            <person name="Jiang Z."/>
            <person name="Chourrout D."/>
            <person name="Li R."/>
            <person name="Bao Z."/>
        </authorList>
    </citation>
    <scope>NUCLEOTIDE SEQUENCE [LARGE SCALE GENOMIC DNA]</scope>
    <source>
        <strain evidence="2 3">PY_sf001</strain>
    </source>
</reference>
<keyword evidence="2" id="KW-0548">Nucleotidyltransferase</keyword>